<proteinExistence type="predicted"/>
<gene>
    <name evidence="3" type="ORF">ACFSVL_09820</name>
</gene>
<accession>A0ABW5H452</accession>
<dbReference type="RefSeq" id="WP_378302641.1">
    <property type="nucleotide sequence ID" value="NZ_JBHUKS010000006.1"/>
</dbReference>
<reference evidence="4" key="1">
    <citation type="journal article" date="2019" name="Int. J. Syst. Evol. Microbiol.">
        <title>The Global Catalogue of Microorganisms (GCM) 10K type strain sequencing project: providing services to taxonomists for standard genome sequencing and annotation.</title>
        <authorList>
            <consortium name="The Broad Institute Genomics Platform"/>
            <consortium name="The Broad Institute Genome Sequencing Center for Infectious Disease"/>
            <person name="Wu L."/>
            <person name="Ma J."/>
        </authorList>
    </citation>
    <scope>NUCLEOTIDE SEQUENCE [LARGE SCALE GENOMIC DNA]</scope>
    <source>
        <strain evidence="4">CGMCC 4.7641</strain>
    </source>
</reference>
<comment type="caution">
    <text evidence="3">The sequence shown here is derived from an EMBL/GenBank/DDBJ whole genome shotgun (WGS) entry which is preliminary data.</text>
</comment>
<evidence type="ECO:0000313" key="4">
    <source>
        <dbReference type="Proteomes" id="UP001597483"/>
    </source>
</evidence>
<keyword evidence="4" id="KW-1185">Reference proteome</keyword>
<dbReference type="Pfam" id="PF09250">
    <property type="entry name" value="Prim-Pol"/>
    <property type="match status" value="1"/>
</dbReference>
<evidence type="ECO:0000313" key="3">
    <source>
        <dbReference type="EMBL" id="MFD2467690.1"/>
    </source>
</evidence>
<feature type="region of interest" description="Disordered" evidence="1">
    <location>
        <begin position="1"/>
        <end position="22"/>
    </location>
</feature>
<dbReference type="EMBL" id="JBHUKS010000006">
    <property type="protein sequence ID" value="MFD2467690.1"/>
    <property type="molecule type" value="Genomic_DNA"/>
</dbReference>
<organism evidence="3 4">
    <name type="scientific">Amycolatopsis silviterrae</name>
    <dbReference type="NCBI Taxonomy" id="1656914"/>
    <lineage>
        <taxon>Bacteria</taxon>
        <taxon>Bacillati</taxon>
        <taxon>Actinomycetota</taxon>
        <taxon>Actinomycetes</taxon>
        <taxon>Pseudonocardiales</taxon>
        <taxon>Pseudonocardiaceae</taxon>
        <taxon>Amycolatopsis</taxon>
    </lineage>
</organism>
<evidence type="ECO:0000256" key="1">
    <source>
        <dbReference type="SAM" id="MobiDB-lite"/>
    </source>
</evidence>
<protein>
    <submittedName>
        <fullName evidence="3">Bifunctional DNA primase/polymerase</fullName>
    </submittedName>
</protein>
<sequence>MAAFAHPAADRGRAPAEDGQCPGGRVAEAAALSLGRGSPREGIVAMTVAARCSRSTGDHEVALRSLRTAAQHYAARGWPVLPGPMCDGLTTWHPASHAPLGPREPTVSRTDATVDRRVISRWWSVHRQSILAPAGGQFDVLRTPTYLGWRTLAAFDGGAPLGPVAISPRGALFFVEPGTCANHGTVLGVEFVPPGALVVLPPSRVVAGVVWWRISPLDREVLGDGAEILGKLAELSGESG</sequence>
<feature type="domain" description="DNA primase/polymerase bifunctional N-terminal" evidence="2">
    <location>
        <begin position="70"/>
        <end position="235"/>
    </location>
</feature>
<dbReference type="SMART" id="SM00943">
    <property type="entry name" value="Prim-Pol"/>
    <property type="match status" value="1"/>
</dbReference>
<name>A0ABW5H452_9PSEU</name>
<dbReference type="InterPro" id="IPR015330">
    <property type="entry name" value="DNA_primase/pol_bifunc_N"/>
</dbReference>
<evidence type="ECO:0000259" key="2">
    <source>
        <dbReference type="SMART" id="SM00943"/>
    </source>
</evidence>
<dbReference type="Proteomes" id="UP001597483">
    <property type="component" value="Unassembled WGS sequence"/>
</dbReference>